<evidence type="ECO:0000313" key="3">
    <source>
        <dbReference type="Proteomes" id="UP000310158"/>
    </source>
</evidence>
<feature type="compositionally biased region" description="Basic residues" evidence="1">
    <location>
        <begin position="135"/>
        <end position="144"/>
    </location>
</feature>
<organism evidence="2 3">
    <name type="scientific">Bondarzewia mesenterica</name>
    <dbReference type="NCBI Taxonomy" id="1095465"/>
    <lineage>
        <taxon>Eukaryota</taxon>
        <taxon>Fungi</taxon>
        <taxon>Dikarya</taxon>
        <taxon>Basidiomycota</taxon>
        <taxon>Agaricomycotina</taxon>
        <taxon>Agaricomycetes</taxon>
        <taxon>Russulales</taxon>
        <taxon>Bondarzewiaceae</taxon>
        <taxon>Bondarzewia</taxon>
    </lineage>
</organism>
<reference evidence="2 3" key="1">
    <citation type="submission" date="2019-02" db="EMBL/GenBank/DDBJ databases">
        <title>Genome sequencing of the rare red list fungi Bondarzewia mesenterica.</title>
        <authorList>
            <person name="Buettner E."/>
            <person name="Kellner H."/>
        </authorList>
    </citation>
    <scope>NUCLEOTIDE SEQUENCE [LARGE SCALE GENOMIC DNA]</scope>
    <source>
        <strain evidence="2 3">DSM 108281</strain>
    </source>
</reference>
<sequence>MQATDMQSAAYWLPVLVGAAALDRNIDDTDTQSNLELPDEIELSNRPPRLPGSAPPMTIPQFKAWTTQTSTSLLRVNKVTLWKSRKEPWRHEFVVVTLTPRRNFRPRALTRPSSALASFNVTESVERGLTFRIDRGRRSRRGRKPGQAGSGSHQAAVDMVELMNCDATLQLDRDHDACFTFRYQEKLSDGGLCLPFICPRLSDVIFCLERASQALGPEYRLLSLNCWSFASYIFQLVKFLFIHICVTEGNMDGPRLSFFRKRFYGTQYQESPHDLDFNDPLFNPLAIFGYESDANLPLDKNPFRVLLFITSCRCQGSNSVVSLMDITSNVIQLCAFSFLSTELEPTGILSMLEMAVMSSIGFGSKDLKASDTTFTLMNGFIITVCGMAIVQANKGKEHGINPRRLELCIRLVMSICCHDTIKQPQLDKARAEIIVAMGCLIDFRKDHCQAGVELGFLDFIVTVLQSGPPEDTWKSAIKTLHTIANADPSLLTTRPEVFDFVTEFFSRLFRNPRADDVLSGPEVFDIYSEAFTERLVDGGILKDILAFIKRWKLPARRPGRERKEDHPATFPSFNTKNLMGSFQRAGIQVPKTKVKLEHSTCKYLAVKILASKARSFRDSASPAEPNDASRVILRPIPADVLQAIEIYLGGLSPRSLKNQMKEVIRLLKDINFGGSRLKGVDMVKHVLEKSDFARKLFKDVDFRVHEKNSVLAFDYATSHMSVVLTAVSLPLIDRKTENEAGDKAGRGIGRKAQPS</sequence>
<name>A0A4S4M512_9AGAM</name>
<evidence type="ECO:0000313" key="2">
    <source>
        <dbReference type="EMBL" id="THH19697.1"/>
    </source>
</evidence>
<feature type="region of interest" description="Disordered" evidence="1">
    <location>
        <begin position="134"/>
        <end position="154"/>
    </location>
</feature>
<dbReference type="EMBL" id="SGPL01000038">
    <property type="protein sequence ID" value="THH19697.1"/>
    <property type="molecule type" value="Genomic_DNA"/>
</dbReference>
<dbReference type="Proteomes" id="UP000310158">
    <property type="component" value="Unassembled WGS sequence"/>
</dbReference>
<protein>
    <submittedName>
        <fullName evidence="2">Uncharacterized protein</fullName>
    </submittedName>
</protein>
<accession>A0A4S4M512</accession>
<proteinExistence type="predicted"/>
<evidence type="ECO:0000256" key="1">
    <source>
        <dbReference type="SAM" id="MobiDB-lite"/>
    </source>
</evidence>
<dbReference type="SUPFAM" id="SSF48371">
    <property type="entry name" value="ARM repeat"/>
    <property type="match status" value="1"/>
</dbReference>
<dbReference type="OrthoDB" id="10629611at2759"/>
<dbReference type="InterPro" id="IPR016024">
    <property type="entry name" value="ARM-type_fold"/>
</dbReference>
<comment type="caution">
    <text evidence="2">The sequence shown here is derived from an EMBL/GenBank/DDBJ whole genome shotgun (WGS) entry which is preliminary data.</text>
</comment>
<gene>
    <name evidence="2" type="ORF">EW146_g1546</name>
</gene>
<keyword evidence="3" id="KW-1185">Reference proteome</keyword>
<dbReference type="AlphaFoldDB" id="A0A4S4M512"/>